<accession>A0A1H8HF40</accession>
<evidence type="ECO:0008006" key="4">
    <source>
        <dbReference type="Google" id="ProtNLM"/>
    </source>
</evidence>
<name>A0A1H8HF40_9BACI</name>
<evidence type="ECO:0000313" key="3">
    <source>
        <dbReference type="Proteomes" id="UP000199300"/>
    </source>
</evidence>
<dbReference type="EMBL" id="FODJ01000001">
    <property type="protein sequence ID" value="SEN54517.1"/>
    <property type="molecule type" value="Genomic_DNA"/>
</dbReference>
<feature type="transmembrane region" description="Helical" evidence="1">
    <location>
        <begin position="6"/>
        <end position="29"/>
    </location>
</feature>
<evidence type="ECO:0000256" key="1">
    <source>
        <dbReference type="SAM" id="Phobius"/>
    </source>
</evidence>
<dbReference type="AlphaFoldDB" id="A0A1H8HF40"/>
<keyword evidence="1" id="KW-1133">Transmembrane helix</keyword>
<gene>
    <name evidence="2" type="ORF">SAMN04488134_101323</name>
</gene>
<keyword evidence="1" id="KW-0812">Transmembrane</keyword>
<dbReference type="RefSeq" id="WP_091494034.1">
    <property type="nucleotide sequence ID" value="NZ_FODJ01000001.1"/>
</dbReference>
<reference evidence="2 3" key="1">
    <citation type="submission" date="2016-10" db="EMBL/GenBank/DDBJ databases">
        <authorList>
            <person name="de Groot N.N."/>
        </authorList>
    </citation>
    <scope>NUCLEOTIDE SEQUENCE [LARGE SCALE GENOMIC DNA]</scope>
    <source>
        <strain evidence="2 3">CGMCC 1.10434</strain>
    </source>
</reference>
<protein>
    <recommendedName>
        <fullName evidence="4">Competence protein ComGE</fullName>
    </recommendedName>
</protein>
<keyword evidence="1" id="KW-0472">Membrane</keyword>
<proteinExistence type="predicted"/>
<keyword evidence="3" id="KW-1185">Reference proteome</keyword>
<evidence type="ECO:0000313" key="2">
    <source>
        <dbReference type="EMBL" id="SEN54517.1"/>
    </source>
</evidence>
<dbReference type="OrthoDB" id="2974478at2"/>
<sequence length="110" mass="13099">MLKNNQLGYILFELLLSFSMIMLICLLIIPINLQLRYEAFLQNERIEHYHYLYNQIQSLSYDELPINYSTVINEIDLEVSFILENTIIIGTGRWQNVRGENSYAQVYYKP</sequence>
<dbReference type="STRING" id="872970.SAMN04488134_101323"/>
<organism evidence="2 3">
    <name type="scientific">Amphibacillus marinus</name>
    <dbReference type="NCBI Taxonomy" id="872970"/>
    <lineage>
        <taxon>Bacteria</taxon>
        <taxon>Bacillati</taxon>
        <taxon>Bacillota</taxon>
        <taxon>Bacilli</taxon>
        <taxon>Bacillales</taxon>
        <taxon>Bacillaceae</taxon>
        <taxon>Amphibacillus</taxon>
    </lineage>
</organism>
<dbReference type="Proteomes" id="UP000199300">
    <property type="component" value="Unassembled WGS sequence"/>
</dbReference>